<keyword evidence="1" id="KW-0472">Membrane</keyword>
<comment type="caution">
    <text evidence="2">The sequence shown here is derived from an EMBL/GenBank/DDBJ whole genome shotgun (WGS) entry which is preliminary data.</text>
</comment>
<protein>
    <submittedName>
        <fullName evidence="2">Uncharacterized protein</fullName>
    </submittedName>
</protein>
<evidence type="ECO:0000256" key="1">
    <source>
        <dbReference type="SAM" id="Phobius"/>
    </source>
</evidence>
<organism evidence="2 3">
    <name type="scientific">Naegleria fowleri</name>
    <name type="common">Brain eating amoeba</name>
    <dbReference type="NCBI Taxonomy" id="5763"/>
    <lineage>
        <taxon>Eukaryota</taxon>
        <taxon>Discoba</taxon>
        <taxon>Heterolobosea</taxon>
        <taxon>Tetramitia</taxon>
        <taxon>Eutetramitia</taxon>
        <taxon>Vahlkampfiidae</taxon>
        <taxon>Naegleria</taxon>
    </lineage>
</organism>
<dbReference type="RefSeq" id="XP_044566550.1">
    <property type="nucleotide sequence ID" value="XM_044702135.1"/>
</dbReference>
<feature type="transmembrane region" description="Helical" evidence="1">
    <location>
        <begin position="114"/>
        <end position="135"/>
    </location>
</feature>
<dbReference type="VEuPathDB" id="AmoebaDB:FDP41_011698"/>
<reference evidence="2 3" key="1">
    <citation type="journal article" date="2019" name="Sci. Rep.">
        <title>Nanopore sequencing improves the draft genome of the human pathogenic amoeba Naegleria fowleri.</title>
        <authorList>
            <person name="Liechti N."/>
            <person name="Schurch N."/>
            <person name="Bruggmann R."/>
            <person name="Wittwer M."/>
        </authorList>
    </citation>
    <scope>NUCLEOTIDE SEQUENCE [LARGE SCALE GENOMIC DNA]</scope>
    <source>
        <strain evidence="2 3">ATCC 30894</strain>
    </source>
</reference>
<keyword evidence="3" id="KW-1185">Reference proteome</keyword>
<dbReference type="Proteomes" id="UP000444721">
    <property type="component" value="Unassembled WGS sequence"/>
</dbReference>
<dbReference type="VEuPathDB" id="AmoebaDB:NfTy_020980"/>
<keyword evidence="1" id="KW-1133">Transmembrane helix</keyword>
<proteinExistence type="predicted"/>
<evidence type="ECO:0000313" key="2">
    <source>
        <dbReference type="EMBL" id="KAF0981837.1"/>
    </source>
</evidence>
<dbReference type="VEuPathDB" id="AmoebaDB:NF0041070"/>
<evidence type="ECO:0000313" key="3">
    <source>
        <dbReference type="Proteomes" id="UP000444721"/>
    </source>
</evidence>
<dbReference type="AlphaFoldDB" id="A0A6A5BX48"/>
<gene>
    <name evidence="2" type="ORF">FDP41_011698</name>
</gene>
<feature type="transmembrane region" description="Helical" evidence="1">
    <location>
        <begin position="86"/>
        <end position="108"/>
    </location>
</feature>
<dbReference type="GeneID" id="68118913"/>
<sequence>MWKTFDPSLRVSVNESFEGKHDEAFFSFDKSNENSVIKCCLPQHDLGPHLTNVFLSNARDEEKLISYERVVKQFVYDDRRPFKSRFGWPVDLFNFIFLLFTVTMVVLGMTVFPITLFSMIGIFGTVVLNTNLYYYDKFKCMGMHYFVTNHRLVIVESMNDCYNIYYLMLQDIERVWMNEDDKLMAEIHDEKHGFVKGVLLERVSDHQFYLNALSN</sequence>
<dbReference type="EMBL" id="VFQX01000012">
    <property type="protein sequence ID" value="KAF0981837.1"/>
    <property type="molecule type" value="Genomic_DNA"/>
</dbReference>
<name>A0A6A5BX48_NAEFO</name>
<keyword evidence="1" id="KW-0812">Transmembrane</keyword>
<accession>A0A6A5BX48</accession>